<evidence type="ECO:0000256" key="5">
    <source>
        <dbReference type="ARBA" id="ARBA00023128"/>
    </source>
</evidence>
<feature type="compositionally biased region" description="Basic and acidic residues" evidence="8">
    <location>
        <begin position="264"/>
        <end position="280"/>
    </location>
</feature>
<evidence type="ECO:0000256" key="7">
    <source>
        <dbReference type="RuleBase" id="RU364114"/>
    </source>
</evidence>
<keyword evidence="3 7" id="KW-0489">Methyltransferase</keyword>
<protein>
    <recommendedName>
        <fullName evidence="7">Protein arginine methyltransferase NDUFAF7</fullName>
        <ecNumber evidence="7">2.1.1.320</ecNumber>
    </recommendedName>
</protein>
<evidence type="ECO:0000313" key="10">
    <source>
        <dbReference type="Proteomes" id="UP000243876"/>
    </source>
</evidence>
<name>A0A0D6ESN6_SPOSA</name>
<sequence length="585" mass="64283">MAAPVRATRSSLLRRIARPSVPSLARSEPRFNYLPPSPFDPSPPSPESSQYRLLTAQDLVRANEPPRRARMLVREFIDDCLYNPQYGYFSTRVDIFDPDSVRVHTSKGRKGKKGGGGEGAGGVQKRAEGFEFAAFSSTAAFEDEVARRYMAFEGLDGGAGAGGSVGAGPGRQVWHTPTELFKPWYGRALARYLLATYLHNHYPYSDLIIYEIGAGNGTLMVDILDYLAAHAPEVYARTKYRIIEISPRLAGVQRGAAGGRGRGKAGEKEGGLNEGEAGKEKAKRRGHGDKVEIVSKSIFEWDRVVHEPCFFLAMEVLNMREQDNFAHDVIRYTTDTHEPLECTIAIDASGDYTELYSPVTDPLIARYLSLRASLPRSSRTSRALNPVLAASPLLRKLYAALPFAPNMTQPEFIPTRQLQLLETLRDKFPHHRVVMSDFESLPDAVEGVNGPVVQTRYQGEPGFFDIFFPTDFAALRDMYHIVMSSPSCLSRDSSSSPSLPPTPSSRLSAGFFSPHTPRTLAAPPSSPGAKAHSGDGVLPGLGASKALQVVSHEEFLERWAETDRTRVADGSNPMVESYGNAKFIL</sequence>
<evidence type="ECO:0000256" key="6">
    <source>
        <dbReference type="ARBA" id="ARBA00048612"/>
    </source>
</evidence>
<feature type="compositionally biased region" description="Pro residues" evidence="8">
    <location>
        <begin position="35"/>
        <end position="46"/>
    </location>
</feature>
<feature type="region of interest" description="Disordered" evidence="8">
    <location>
        <begin position="490"/>
        <end position="537"/>
    </location>
</feature>
<organism evidence="9 10">
    <name type="scientific">Sporidiobolus salmonicolor</name>
    <name type="common">Yeast-like fungus</name>
    <name type="synonym">Sporobolomyces salmonicolor</name>
    <dbReference type="NCBI Taxonomy" id="5005"/>
    <lineage>
        <taxon>Eukaryota</taxon>
        <taxon>Fungi</taxon>
        <taxon>Dikarya</taxon>
        <taxon>Basidiomycota</taxon>
        <taxon>Pucciniomycotina</taxon>
        <taxon>Microbotryomycetes</taxon>
        <taxon>Sporidiobolales</taxon>
        <taxon>Sporidiobolaceae</taxon>
        <taxon>Sporobolomyces</taxon>
    </lineage>
</organism>
<dbReference type="PANTHER" id="PTHR12049">
    <property type="entry name" value="PROTEIN ARGININE METHYLTRANSFERASE NDUFAF7, MITOCHONDRIAL"/>
    <property type="match status" value="1"/>
</dbReference>
<feature type="region of interest" description="Disordered" evidence="8">
    <location>
        <begin position="17"/>
        <end position="49"/>
    </location>
</feature>
<evidence type="ECO:0000256" key="3">
    <source>
        <dbReference type="ARBA" id="ARBA00022603"/>
    </source>
</evidence>
<proteinExistence type="inferred from homology"/>
<evidence type="ECO:0000313" key="9">
    <source>
        <dbReference type="EMBL" id="CEQ42833.1"/>
    </source>
</evidence>
<evidence type="ECO:0000256" key="1">
    <source>
        <dbReference type="ARBA" id="ARBA00004173"/>
    </source>
</evidence>
<evidence type="ECO:0000256" key="2">
    <source>
        <dbReference type="ARBA" id="ARBA00005891"/>
    </source>
</evidence>
<dbReference type="InterPro" id="IPR003788">
    <property type="entry name" value="NDUFAF7"/>
</dbReference>
<comment type="function">
    <text evidence="7">Arginine methyltransferase involved in the assembly or stability of mitochondrial NADH:ubiquinone oxidoreductase complex (complex I).</text>
</comment>
<dbReference type="GO" id="GO:0032259">
    <property type="term" value="P:methylation"/>
    <property type="evidence" value="ECO:0007669"/>
    <property type="project" value="UniProtKB-KW"/>
</dbReference>
<evidence type="ECO:0000256" key="8">
    <source>
        <dbReference type="SAM" id="MobiDB-lite"/>
    </source>
</evidence>
<evidence type="ECO:0000256" key="4">
    <source>
        <dbReference type="ARBA" id="ARBA00022679"/>
    </source>
</evidence>
<dbReference type="EMBL" id="CENE01000037">
    <property type="protein sequence ID" value="CEQ42833.1"/>
    <property type="molecule type" value="Genomic_DNA"/>
</dbReference>
<comment type="similarity">
    <text evidence="2 7">Belongs to the NDUFAF7 family.</text>
</comment>
<comment type="catalytic activity">
    <reaction evidence="6 7">
        <text>L-arginyl-[protein] + 2 S-adenosyl-L-methionine = N(omega),N(omega)'-dimethyl-L-arginyl-[protein] + 2 S-adenosyl-L-homocysteine + 2 H(+)</text>
        <dbReference type="Rhea" id="RHEA:48108"/>
        <dbReference type="Rhea" id="RHEA-COMP:10532"/>
        <dbReference type="Rhea" id="RHEA-COMP:11992"/>
        <dbReference type="ChEBI" id="CHEBI:15378"/>
        <dbReference type="ChEBI" id="CHEBI:29965"/>
        <dbReference type="ChEBI" id="CHEBI:57856"/>
        <dbReference type="ChEBI" id="CHEBI:59789"/>
        <dbReference type="ChEBI" id="CHEBI:88221"/>
        <dbReference type="EC" id="2.1.1.320"/>
    </reaction>
</comment>
<comment type="subcellular location">
    <subcellularLocation>
        <location evidence="1 7">Mitochondrion</location>
    </subcellularLocation>
</comment>
<dbReference type="PANTHER" id="PTHR12049:SF5">
    <property type="entry name" value="PROTEIN ARGININE METHYLTRANSFERASE NDUFAF7 HOMOLOG, MITOCHONDRIAL"/>
    <property type="match status" value="1"/>
</dbReference>
<keyword evidence="5 7" id="KW-0496">Mitochondrion</keyword>
<dbReference type="Proteomes" id="UP000243876">
    <property type="component" value="Unassembled WGS sequence"/>
</dbReference>
<dbReference type="EC" id="2.1.1.320" evidence="7"/>
<dbReference type="Gene3D" id="3.40.50.12710">
    <property type="match status" value="1"/>
</dbReference>
<accession>A0A0D6ESN6</accession>
<dbReference type="OrthoDB" id="17415at2759"/>
<feature type="region of interest" description="Disordered" evidence="8">
    <location>
        <begin position="254"/>
        <end position="286"/>
    </location>
</feature>
<dbReference type="GO" id="GO:0035243">
    <property type="term" value="F:protein-arginine omega-N symmetric methyltransferase activity"/>
    <property type="evidence" value="ECO:0007669"/>
    <property type="project" value="UniProtKB-EC"/>
</dbReference>
<dbReference type="InterPro" id="IPR029063">
    <property type="entry name" value="SAM-dependent_MTases_sf"/>
</dbReference>
<dbReference type="AlphaFoldDB" id="A0A0D6ESN6"/>
<dbReference type="InterPro" id="IPR038375">
    <property type="entry name" value="NDUFAF7_sf"/>
</dbReference>
<gene>
    <name evidence="9" type="primary">SPOSA6832_04698</name>
</gene>
<keyword evidence="10" id="KW-1185">Reference proteome</keyword>
<dbReference type="GO" id="GO:0005739">
    <property type="term" value="C:mitochondrion"/>
    <property type="evidence" value="ECO:0007669"/>
    <property type="project" value="UniProtKB-SubCell"/>
</dbReference>
<keyword evidence="4 7" id="KW-0808">Transferase</keyword>
<dbReference type="SUPFAM" id="SSF53335">
    <property type="entry name" value="S-adenosyl-L-methionine-dependent methyltransferases"/>
    <property type="match status" value="1"/>
</dbReference>
<dbReference type="Pfam" id="PF02636">
    <property type="entry name" value="Methyltransf_28"/>
    <property type="match status" value="1"/>
</dbReference>
<reference evidence="10" key="1">
    <citation type="submission" date="2015-02" db="EMBL/GenBank/DDBJ databases">
        <authorList>
            <person name="Gon?alves P."/>
        </authorList>
    </citation>
    <scope>NUCLEOTIDE SEQUENCE [LARGE SCALE GENOMIC DNA]</scope>
</reference>